<gene>
    <name evidence="2" type="ORF">DES39_0722</name>
</gene>
<organism evidence="2 3">
    <name type="scientific">Orbus hercynius</name>
    <dbReference type="NCBI Taxonomy" id="593135"/>
    <lineage>
        <taxon>Bacteria</taxon>
        <taxon>Pseudomonadati</taxon>
        <taxon>Pseudomonadota</taxon>
        <taxon>Gammaproteobacteria</taxon>
        <taxon>Orbales</taxon>
        <taxon>Orbaceae</taxon>
        <taxon>Orbus</taxon>
    </lineage>
</organism>
<comment type="caution">
    <text evidence="2">The sequence shown here is derived from an EMBL/GenBank/DDBJ whole genome shotgun (WGS) entry which is preliminary data.</text>
</comment>
<reference evidence="2 3" key="1">
    <citation type="submission" date="2018-10" db="EMBL/GenBank/DDBJ databases">
        <title>Genomic Encyclopedia of Type Strains, Phase IV (KMG-IV): sequencing the most valuable type-strain genomes for metagenomic binning, comparative biology and taxonomic classification.</title>
        <authorList>
            <person name="Goeker M."/>
        </authorList>
    </citation>
    <scope>NUCLEOTIDE SEQUENCE [LARGE SCALE GENOMIC DNA]</scope>
    <source>
        <strain evidence="2 3">DSM 22228</strain>
    </source>
</reference>
<dbReference type="Gene3D" id="1.20.120.1940">
    <property type="entry name" value="YfdX protein domain"/>
    <property type="match status" value="1"/>
</dbReference>
<feature type="chain" id="PRO_5019794018" evidence="1">
    <location>
        <begin position="22"/>
        <end position="213"/>
    </location>
</feature>
<dbReference type="Gene3D" id="6.10.250.2140">
    <property type="match status" value="1"/>
</dbReference>
<dbReference type="OrthoDB" id="6506866at2"/>
<protein>
    <submittedName>
        <fullName evidence="2">YfdX protein</fullName>
    </submittedName>
</protein>
<keyword evidence="3" id="KW-1185">Reference proteome</keyword>
<dbReference type="RefSeq" id="WP_121144381.1">
    <property type="nucleotide sequence ID" value="NZ_RBWY01000001.1"/>
</dbReference>
<accession>A0A495RL14</accession>
<dbReference type="Pfam" id="PF10938">
    <property type="entry name" value="YfdX"/>
    <property type="match status" value="1"/>
</dbReference>
<name>A0A495RL14_9GAMM</name>
<keyword evidence="1" id="KW-0732">Signal</keyword>
<dbReference type="EMBL" id="RBWY01000001">
    <property type="protein sequence ID" value="RKS87488.1"/>
    <property type="molecule type" value="Genomic_DNA"/>
</dbReference>
<evidence type="ECO:0000313" key="2">
    <source>
        <dbReference type="EMBL" id="RKS87488.1"/>
    </source>
</evidence>
<evidence type="ECO:0000256" key="1">
    <source>
        <dbReference type="SAM" id="SignalP"/>
    </source>
</evidence>
<feature type="signal peptide" evidence="1">
    <location>
        <begin position="1"/>
        <end position="21"/>
    </location>
</feature>
<dbReference type="AlphaFoldDB" id="A0A495RL14"/>
<dbReference type="InterPro" id="IPR021236">
    <property type="entry name" value="Uncharacterised_YfdX"/>
</dbReference>
<sequence length="213" mass="22944">MKRIMTATALSLALISGFSWADTATNTTGSVAAKVSSATDQQLQELTQIANQGFNAMRNIQYARLAIFGGNTELATKLVDQSATLLNDDSVDWSKFVKQAKNPDLTKNDDFVIIDASIALAEDYTVTPEKQAVIDKANAKLKNGDAKGALDDLRLADIAVNETQYLMPIKATRAAVTQAKQLLADGKYYEANLVLRDAEQAIVVTSETLIAGK</sequence>
<evidence type="ECO:0000313" key="3">
    <source>
        <dbReference type="Proteomes" id="UP000278542"/>
    </source>
</evidence>
<proteinExistence type="predicted"/>
<dbReference type="Proteomes" id="UP000278542">
    <property type="component" value="Unassembled WGS sequence"/>
</dbReference>